<organism evidence="1 2">
    <name type="scientific">Pseudomonas triticifolii</name>
    <dbReference type="NCBI Taxonomy" id="2762592"/>
    <lineage>
        <taxon>Bacteria</taxon>
        <taxon>Pseudomonadati</taxon>
        <taxon>Pseudomonadota</taxon>
        <taxon>Gammaproteobacteria</taxon>
        <taxon>Pseudomonadales</taxon>
        <taxon>Pseudomonadaceae</taxon>
        <taxon>Pseudomonas</taxon>
    </lineage>
</organism>
<evidence type="ECO:0008006" key="3">
    <source>
        <dbReference type="Google" id="ProtNLM"/>
    </source>
</evidence>
<evidence type="ECO:0000313" key="1">
    <source>
        <dbReference type="EMBL" id="MBC3955808.1"/>
    </source>
</evidence>
<gene>
    <name evidence="1" type="ORF">H8S56_12385</name>
</gene>
<proteinExistence type="predicted"/>
<dbReference type="SUPFAM" id="SSF52980">
    <property type="entry name" value="Restriction endonuclease-like"/>
    <property type="match status" value="1"/>
</dbReference>
<comment type="caution">
    <text evidence="1">The sequence shown here is derived from an EMBL/GenBank/DDBJ whole genome shotgun (WGS) entry which is preliminary data.</text>
</comment>
<name>A0ABR7BF97_9PSED</name>
<reference evidence="1 2" key="1">
    <citation type="submission" date="2020-08" db="EMBL/GenBank/DDBJ databases">
        <title>Putative novel bacterial strains isolated from necrotic wheat leaf tissues caused by Xanthomonas translucens.</title>
        <authorList>
            <person name="Tambong J.T."/>
        </authorList>
    </citation>
    <scope>NUCLEOTIDE SEQUENCE [LARGE SCALE GENOMIC DNA]</scope>
    <source>
        <strain evidence="1 2">DOAB 1067</strain>
    </source>
</reference>
<keyword evidence="2" id="KW-1185">Reference proteome</keyword>
<sequence>MNMVDDIKDQLSSQGFRVSEKEISFGSSCGTGRCRPDIVAEAPDGTLRIIEVKTGNADLSIRQSEIFPQIKDGTSIPRGKVAERFGLTPGVPLKDQGYPNGIPIEIMNFPGAKL</sequence>
<dbReference type="RefSeq" id="WP_187518796.1">
    <property type="nucleotide sequence ID" value="NZ_JACONV010000007.1"/>
</dbReference>
<accession>A0ABR7BF97</accession>
<protein>
    <recommendedName>
        <fullName evidence="3">VRR-NUC domain-containing protein</fullName>
    </recommendedName>
</protein>
<evidence type="ECO:0000313" key="2">
    <source>
        <dbReference type="Proteomes" id="UP000660131"/>
    </source>
</evidence>
<dbReference type="InterPro" id="IPR011335">
    <property type="entry name" value="Restrct_endonuc-II-like"/>
</dbReference>
<dbReference type="EMBL" id="JACONV010000007">
    <property type="protein sequence ID" value="MBC3955808.1"/>
    <property type="molecule type" value="Genomic_DNA"/>
</dbReference>
<dbReference type="Proteomes" id="UP000660131">
    <property type="component" value="Unassembled WGS sequence"/>
</dbReference>